<dbReference type="AlphaFoldDB" id="A0A6M8HR29"/>
<name>A0A6M8HR29_9PROT</name>
<evidence type="ECO:0000313" key="1">
    <source>
        <dbReference type="EMBL" id="QKE90735.1"/>
    </source>
</evidence>
<gene>
    <name evidence="1" type="ORF">HN018_12415</name>
</gene>
<evidence type="ECO:0000313" key="2">
    <source>
        <dbReference type="Proteomes" id="UP000500767"/>
    </source>
</evidence>
<dbReference type="Proteomes" id="UP000500767">
    <property type="component" value="Chromosome"/>
</dbReference>
<dbReference type="KEGG" id="lck:HN018_12415"/>
<sequence>MQDLQIAARVLHFLDDPVSGELVLAIVFNPSDAASRAEAVALAGLAGHGLSVGSLTLRPCLVAQDKLATVVGYGAIFATTGVDQTLLGASLKQRHVPCLTRHPEQVQHGACTVAIGTEPTVSIVLSAANAAADGVHFATAFRMMVVEI</sequence>
<protein>
    <submittedName>
        <fullName evidence="1">Uncharacterized protein</fullName>
    </submittedName>
</protein>
<accession>A0A6M8HR29</accession>
<proteinExistence type="predicted"/>
<reference evidence="1 2" key="1">
    <citation type="journal article" date="2014" name="World J. Microbiol. Biotechnol.">
        <title>Biodiversity and physiological characteristics of Antarctic and Arctic lichens-associated bacteria.</title>
        <authorList>
            <person name="Lee Y.M."/>
            <person name="Kim E.H."/>
            <person name="Lee H.K."/>
            <person name="Hong S.G."/>
        </authorList>
    </citation>
    <scope>NUCLEOTIDE SEQUENCE [LARGE SCALE GENOMIC DNA]</scope>
    <source>
        <strain evidence="1 2">PAMC 26569</strain>
    </source>
</reference>
<keyword evidence="2" id="KW-1185">Reference proteome</keyword>
<dbReference type="RefSeq" id="WP_172443479.1">
    <property type="nucleotide sequence ID" value="NZ_CP053708.1"/>
</dbReference>
<dbReference type="EMBL" id="CP053708">
    <property type="protein sequence ID" value="QKE90735.1"/>
    <property type="molecule type" value="Genomic_DNA"/>
</dbReference>
<organism evidence="1 2">
    <name type="scientific">Lichenicola cladoniae</name>
    <dbReference type="NCBI Taxonomy" id="1484109"/>
    <lineage>
        <taxon>Bacteria</taxon>
        <taxon>Pseudomonadati</taxon>
        <taxon>Pseudomonadota</taxon>
        <taxon>Alphaproteobacteria</taxon>
        <taxon>Acetobacterales</taxon>
        <taxon>Acetobacteraceae</taxon>
        <taxon>Lichenicola</taxon>
    </lineage>
</organism>